<dbReference type="InterPro" id="IPR036680">
    <property type="entry name" value="SPOR-like_sf"/>
</dbReference>
<dbReference type="Pfam" id="PF03330">
    <property type="entry name" value="DPBB_1"/>
    <property type="match status" value="1"/>
</dbReference>
<organism evidence="2 3">
    <name type="scientific">Qipengyuania soli</name>
    <dbReference type="NCBI Taxonomy" id="2782568"/>
    <lineage>
        <taxon>Bacteria</taxon>
        <taxon>Pseudomonadati</taxon>
        <taxon>Pseudomonadota</taxon>
        <taxon>Alphaproteobacteria</taxon>
        <taxon>Sphingomonadales</taxon>
        <taxon>Erythrobacteraceae</taxon>
        <taxon>Qipengyuania</taxon>
    </lineage>
</organism>
<gene>
    <name evidence="2" type="ORF">IRL76_05695</name>
</gene>
<keyword evidence="3" id="KW-1185">Reference proteome</keyword>
<evidence type="ECO:0000259" key="1">
    <source>
        <dbReference type="PROSITE" id="PS51724"/>
    </source>
</evidence>
<dbReference type="PROSITE" id="PS51724">
    <property type="entry name" value="SPOR"/>
    <property type="match status" value="1"/>
</dbReference>
<feature type="domain" description="SPOR" evidence="1">
    <location>
        <begin position="229"/>
        <end position="300"/>
    </location>
</feature>
<dbReference type="GO" id="GO:0042834">
    <property type="term" value="F:peptidoglycan binding"/>
    <property type="evidence" value="ECO:0007669"/>
    <property type="project" value="InterPro"/>
</dbReference>
<reference evidence="2 3" key="1">
    <citation type="submission" date="2020-11" db="EMBL/GenBank/DDBJ databases">
        <title>The genome sequence of Erythrobacter sp. 6D36.</title>
        <authorList>
            <person name="Liu Y."/>
        </authorList>
    </citation>
    <scope>NUCLEOTIDE SEQUENCE [LARGE SCALE GENOMIC DNA]</scope>
    <source>
        <strain evidence="2 3">6D36</strain>
    </source>
</reference>
<dbReference type="AlphaFoldDB" id="A0A7S8ITE2"/>
<protein>
    <submittedName>
        <fullName evidence="2">SPOR domain-containing protein</fullName>
    </submittedName>
</protein>
<accession>A0A7S8ITE2</accession>
<dbReference type="Gene3D" id="2.40.40.10">
    <property type="entry name" value="RlpA-like domain"/>
    <property type="match status" value="1"/>
</dbReference>
<dbReference type="Proteomes" id="UP000594459">
    <property type="component" value="Chromosome"/>
</dbReference>
<dbReference type="PANTHER" id="PTHR34183:SF1">
    <property type="entry name" value="ENDOLYTIC PEPTIDOGLYCAN TRANSGLYCOSYLASE RLPA"/>
    <property type="match status" value="1"/>
</dbReference>
<dbReference type="InterPro" id="IPR009009">
    <property type="entry name" value="RlpA-like_DPBB"/>
</dbReference>
<dbReference type="Pfam" id="PF05036">
    <property type="entry name" value="SPOR"/>
    <property type="match status" value="1"/>
</dbReference>
<dbReference type="KEGG" id="qso:IRL76_05695"/>
<dbReference type="CDD" id="cd22268">
    <property type="entry name" value="DPBB_RlpA-like"/>
    <property type="match status" value="1"/>
</dbReference>
<evidence type="ECO:0000313" key="3">
    <source>
        <dbReference type="Proteomes" id="UP000594459"/>
    </source>
</evidence>
<dbReference type="SUPFAM" id="SSF110997">
    <property type="entry name" value="Sporulation related repeat"/>
    <property type="match status" value="1"/>
</dbReference>
<dbReference type="Gene3D" id="3.30.70.1070">
    <property type="entry name" value="Sporulation related repeat"/>
    <property type="match status" value="1"/>
</dbReference>
<dbReference type="EMBL" id="CP064654">
    <property type="protein sequence ID" value="QPD00024.1"/>
    <property type="molecule type" value="Genomic_DNA"/>
</dbReference>
<evidence type="ECO:0000313" key="2">
    <source>
        <dbReference type="EMBL" id="QPD00024.1"/>
    </source>
</evidence>
<proteinExistence type="predicted"/>
<name>A0A7S8ITE2_9SPHN</name>
<dbReference type="PANTHER" id="PTHR34183">
    <property type="entry name" value="ENDOLYTIC PEPTIDOGLYCAN TRANSGLYCOSYLASE RLPA"/>
    <property type="match status" value="1"/>
</dbReference>
<dbReference type="InterPro" id="IPR036908">
    <property type="entry name" value="RlpA-like_sf"/>
</dbReference>
<sequence>MAMTLGACSTHARERAGVDAAPTVVNGPSADYPMIIGEPFEIEGVKYVPADVMNYDHVGYAAIDGESTIGVTAADRILPLPSYVEVTALDSGRTILVRVERRGPMTNERLVALSPTAMAQLGIADGAPVRMRRVNPPEEMRAKLRAGQEASPRMDTPEGLLVVLRKKLPKAGSVSLADPRQTQVSGSVPAADAIQSIDPTPPAGAASVEVVAEVDAQDAASSPSADELGGETGKFTVQLGAFSVRSNAERLAKKVGGFLVEAGRLTIVRAGHYATRGQAADALAKLQAQGYSDAEIRTLD</sequence>
<dbReference type="InterPro" id="IPR007730">
    <property type="entry name" value="SPOR-like_dom"/>
</dbReference>